<name>A0A135TEI9_9PEZI</name>
<protein>
    <submittedName>
        <fullName evidence="2">Uncharacterized protein</fullName>
    </submittedName>
</protein>
<keyword evidence="3" id="KW-1185">Reference proteome</keyword>
<reference evidence="2 3" key="1">
    <citation type="submission" date="2014-02" db="EMBL/GenBank/DDBJ databases">
        <title>The genome sequence of Colletotrichum nymphaeae SA-01.</title>
        <authorList>
            <person name="Baroncelli R."/>
            <person name="Thon M.R."/>
        </authorList>
    </citation>
    <scope>NUCLEOTIDE SEQUENCE [LARGE SCALE GENOMIC DNA]</scope>
    <source>
        <strain evidence="2 3">SA-01</strain>
    </source>
</reference>
<comment type="caution">
    <text evidence="2">The sequence shown here is derived from an EMBL/GenBank/DDBJ whole genome shotgun (WGS) entry which is preliminary data.</text>
</comment>
<dbReference type="AlphaFoldDB" id="A0A135TEI9"/>
<dbReference type="EMBL" id="JEMN01001145">
    <property type="protein sequence ID" value="KXH46540.1"/>
    <property type="molecule type" value="Genomic_DNA"/>
</dbReference>
<organism evidence="2 3">
    <name type="scientific">Colletotrichum nymphaeae SA-01</name>
    <dbReference type="NCBI Taxonomy" id="1460502"/>
    <lineage>
        <taxon>Eukaryota</taxon>
        <taxon>Fungi</taxon>
        <taxon>Dikarya</taxon>
        <taxon>Ascomycota</taxon>
        <taxon>Pezizomycotina</taxon>
        <taxon>Sordariomycetes</taxon>
        <taxon>Hypocreomycetidae</taxon>
        <taxon>Glomerellales</taxon>
        <taxon>Glomerellaceae</taxon>
        <taxon>Colletotrichum</taxon>
        <taxon>Colletotrichum acutatum species complex</taxon>
    </lineage>
</organism>
<proteinExistence type="predicted"/>
<gene>
    <name evidence="2" type="ORF">CNYM01_00669</name>
</gene>
<evidence type="ECO:0000256" key="1">
    <source>
        <dbReference type="SAM" id="MobiDB-lite"/>
    </source>
</evidence>
<evidence type="ECO:0000313" key="3">
    <source>
        <dbReference type="Proteomes" id="UP000070054"/>
    </source>
</evidence>
<evidence type="ECO:0000313" key="2">
    <source>
        <dbReference type="EMBL" id="KXH46540.1"/>
    </source>
</evidence>
<accession>A0A135TEI9</accession>
<sequence>MLSGKGRRLFITPNGRKRKTPGKKRLKELFESSIVVQRDKYLKEYSESYPGMEEHLNKLLKHLDILSLEDIPRTDPTKPYPSPWQDMLSNVGNDDSATSNIGFRNNMEISLETLRINRGNLRQLITILVHVVDNGWASFPKRLYIDFEEVKPTTWGKIWTDEICRVEYFVKNHKSHMHFDWADFRVVNERLRCENDEELAAIKKLRVVIAILFSLETFPNVEEIAFDKRVLRFLRTSRSSHLMQSHPWL</sequence>
<feature type="region of interest" description="Disordered" evidence="1">
    <location>
        <begin position="1"/>
        <end position="21"/>
    </location>
</feature>
<dbReference type="Proteomes" id="UP000070054">
    <property type="component" value="Unassembled WGS sequence"/>
</dbReference>